<dbReference type="AlphaFoldDB" id="A0A016UGB3"/>
<sequence>MFATKRIGIKAVLLIYGYRSLGGGVCRLFRPGSFGARHVRPITIESWVYLDKKKLLERSLRMHFLRG</sequence>
<dbReference type="Proteomes" id="UP000024635">
    <property type="component" value="Unassembled WGS sequence"/>
</dbReference>
<protein>
    <submittedName>
        <fullName evidence="1">Uncharacterized protein</fullName>
    </submittedName>
</protein>
<evidence type="ECO:0000313" key="2">
    <source>
        <dbReference type="Proteomes" id="UP000024635"/>
    </source>
</evidence>
<dbReference type="EMBL" id="JARK01001379">
    <property type="protein sequence ID" value="EYC13628.1"/>
    <property type="molecule type" value="Genomic_DNA"/>
</dbReference>
<evidence type="ECO:0000313" key="1">
    <source>
        <dbReference type="EMBL" id="EYC13628.1"/>
    </source>
</evidence>
<gene>
    <name evidence="1" type="primary">Acey_s0043.g823</name>
    <name evidence="1" type="ORF">Y032_0043g823</name>
</gene>
<organism evidence="1 2">
    <name type="scientific">Ancylostoma ceylanicum</name>
    <dbReference type="NCBI Taxonomy" id="53326"/>
    <lineage>
        <taxon>Eukaryota</taxon>
        <taxon>Metazoa</taxon>
        <taxon>Ecdysozoa</taxon>
        <taxon>Nematoda</taxon>
        <taxon>Chromadorea</taxon>
        <taxon>Rhabditida</taxon>
        <taxon>Rhabditina</taxon>
        <taxon>Rhabditomorpha</taxon>
        <taxon>Strongyloidea</taxon>
        <taxon>Ancylostomatidae</taxon>
        <taxon>Ancylostomatinae</taxon>
        <taxon>Ancylostoma</taxon>
    </lineage>
</organism>
<proteinExistence type="predicted"/>
<name>A0A016UGB3_9BILA</name>
<accession>A0A016UGB3</accession>
<keyword evidence="2" id="KW-1185">Reference proteome</keyword>
<comment type="caution">
    <text evidence="1">The sequence shown here is derived from an EMBL/GenBank/DDBJ whole genome shotgun (WGS) entry which is preliminary data.</text>
</comment>
<reference evidence="2" key="1">
    <citation type="journal article" date="2015" name="Nat. Genet.">
        <title>The genome and transcriptome of the zoonotic hookworm Ancylostoma ceylanicum identify infection-specific gene families.</title>
        <authorList>
            <person name="Schwarz E.M."/>
            <person name="Hu Y."/>
            <person name="Antoshechkin I."/>
            <person name="Miller M.M."/>
            <person name="Sternberg P.W."/>
            <person name="Aroian R.V."/>
        </authorList>
    </citation>
    <scope>NUCLEOTIDE SEQUENCE</scope>
    <source>
        <strain evidence="2">HY135</strain>
    </source>
</reference>